<evidence type="ECO:0000256" key="6">
    <source>
        <dbReference type="ARBA" id="ARBA00022840"/>
    </source>
</evidence>
<comment type="catalytic activity">
    <reaction evidence="8">
        <text>L-seryl-[protein] + ATP = O-phospho-L-seryl-[protein] + ADP + H(+)</text>
        <dbReference type="Rhea" id="RHEA:17989"/>
        <dbReference type="Rhea" id="RHEA-COMP:9863"/>
        <dbReference type="Rhea" id="RHEA-COMP:11604"/>
        <dbReference type="ChEBI" id="CHEBI:15378"/>
        <dbReference type="ChEBI" id="CHEBI:29999"/>
        <dbReference type="ChEBI" id="CHEBI:30616"/>
        <dbReference type="ChEBI" id="CHEBI:83421"/>
        <dbReference type="ChEBI" id="CHEBI:456216"/>
        <dbReference type="EC" id="2.7.11.1"/>
    </reaction>
</comment>
<keyword evidence="2" id="KW-0723">Serine/threonine-protein kinase</keyword>
<reference evidence="11" key="2">
    <citation type="submission" date="2025-08" db="UniProtKB">
        <authorList>
            <consortium name="RefSeq"/>
        </authorList>
    </citation>
    <scope>IDENTIFICATION</scope>
    <source>
        <tissue evidence="11">Leaf</tissue>
    </source>
</reference>
<dbReference type="InterPro" id="IPR011009">
    <property type="entry name" value="Kinase-like_dom_sf"/>
</dbReference>
<keyword evidence="10" id="KW-1185">Reference proteome</keyword>
<dbReference type="GeneID" id="110803224"/>
<organism evidence="10 11">
    <name type="scientific">Spinacia oleracea</name>
    <name type="common">Spinach</name>
    <dbReference type="NCBI Taxonomy" id="3562"/>
    <lineage>
        <taxon>Eukaryota</taxon>
        <taxon>Viridiplantae</taxon>
        <taxon>Streptophyta</taxon>
        <taxon>Embryophyta</taxon>
        <taxon>Tracheophyta</taxon>
        <taxon>Spermatophyta</taxon>
        <taxon>Magnoliopsida</taxon>
        <taxon>eudicotyledons</taxon>
        <taxon>Gunneridae</taxon>
        <taxon>Pentapetalae</taxon>
        <taxon>Caryophyllales</taxon>
        <taxon>Chenopodiaceae</taxon>
        <taxon>Chenopodioideae</taxon>
        <taxon>Anserineae</taxon>
        <taxon>Spinacia</taxon>
    </lineage>
</organism>
<dbReference type="SMART" id="SM00220">
    <property type="entry name" value="S_TKc"/>
    <property type="match status" value="1"/>
</dbReference>
<evidence type="ECO:0000256" key="7">
    <source>
        <dbReference type="ARBA" id="ARBA00047899"/>
    </source>
</evidence>
<feature type="domain" description="Protein kinase" evidence="9">
    <location>
        <begin position="26"/>
        <end position="286"/>
    </location>
</feature>
<keyword evidence="4" id="KW-0547">Nucleotide-binding</keyword>
<evidence type="ECO:0000256" key="3">
    <source>
        <dbReference type="ARBA" id="ARBA00022679"/>
    </source>
</evidence>
<dbReference type="AlphaFoldDB" id="A0A9R0JAU9"/>
<evidence type="ECO:0000256" key="5">
    <source>
        <dbReference type="ARBA" id="ARBA00022777"/>
    </source>
</evidence>
<dbReference type="EC" id="2.7.11.1" evidence="1"/>
<dbReference type="GO" id="GO:0004674">
    <property type="term" value="F:protein serine/threonine kinase activity"/>
    <property type="evidence" value="ECO:0000318"/>
    <property type="project" value="GO_Central"/>
</dbReference>
<dbReference type="PROSITE" id="PS50011">
    <property type="entry name" value="PROTEIN_KINASE_DOM"/>
    <property type="match status" value="1"/>
</dbReference>
<dbReference type="GO" id="GO:0005737">
    <property type="term" value="C:cytoplasm"/>
    <property type="evidence" value="ECO:0000318"/>
    <property type="project" value="GO_Central"/>
</dbReference>
<evidence type="ECO:0000256" key="2">
    <source>
        <dbReference type="ARBA" id="ARBA00022527"/>
    </source>
</evidence>
<reference evidence="10" key="1">
    <citation type="journal article" date="2021" name="Nat. Commun.">
        <title>Genomic analyses provide insights into spinach domestication and the genetic basis of agronomic traits.</title>
        <authorList>
            <person name="Cai X."/>
            <person name="Sun X."/>
            <person name="Xu C."/>
            <person name="Sun H."/>
            <person name="Wang X."/>
            <person name="Ge C."/>
            <person name="Zhang Z."/>
            <person name="Wang Q."/>
            <person name="Fei Z."/>
            <person name="Jiao C."/>
            <person name="Wang Q."/>
        </authorList>
    </citation>
    <scope>NUCLEOTIDE SEQUENCE [LARGE SCALE GENOMIC DNA]</scope>
    <source>
        <strain evidence="10">cv. Varoflay</strain>
    </source>
</reference>
<dbReference type="PANTHER" id="PTHR13902">
    <property type="entry name" value="SERINE/THREONINE-PROTEIN KINASE WNK WITH NO LYSINE -RELATED"/>
    <property type="match status" value="1"/>
</dbReference>
<dbReference type="Gene3D" id="3.30.200.20">
    <property type="entry name" value="Phosphorylase Kinase, domain 1"/>
    <property type="match status" value="1"/>
</dbReference>
<dbReference type="RefSeq" id="XP_021864411.1">
    <property type="nucleotide sequence ID" value="XM_022008719.2"/>
</dbReference>
<dbReference type="PROSITE" id="PS00108">
    <property type="entry name" value="PROTEIN_KINASE_ST"/>
    <property type="match status" value="1"/>
</dbReference>
<dbReference type="Proteomes" id="UP000813463">
    <property type="component" value="Chromosome 1"/>
</dbReference>
<dbReference type="OrthoDB" id="4062651at2759"/>
<protein>
    <recommendedName>
        <fullName evidence="1">non-specific serine/threonine protein kinase</fullName>
        <ecNumber evidence="1">2.7.11.1</ecNumber>
    </recommendedName>
</protein>
<dbReference type="FunFam" id="3.30.200.20:FF:000075">
    <property type="entry name" value="Probable serine/threonine-protein kinase WNK1"/>
    <property type="match status" value="1"/>
</dbReference>
<dbReference type="GO" id="GO:0005524">
    <property type="term" value="F:ATP binding"/>
    <property type="evidence" value="ECO:0007669"/>
    <property type="project" value="UniProtKB-KW"/>
</dbReference>
<dbReference type="GO" id="GO:0035556">
    <property type="term" value="P:intracellular signal transduction"/>
    <property type="evidence" value="ECO:0000318"/>
    <property type="project" value="GO_Central"/>
</dbReference>
<evidence type="ECO:0000259" key="9">
    <source>
        <dbReference type="PROSITE" id="PS50011"/>
    </source>
</evidence>
<gene>
    <name evidence="11" type="primary">LOC110803224</name>
</gene>
<keyword evidence="6" id="KW-0067">ATP-binding</keyword>
<accession>A0A9R0JAU9</accession>
<comment type="catalytic activity">
    <reaction evidence="7">
        <text>L-threonyl-[protein] + ATP = O-phospho-L-threonyl-[protein] + ADP + H(+)</text>
        <dbReference type="Rhea" id="RHEA:46608"/>
        <dbReference type="Rhea" id="RHEA-COMP:11060"/>
        <dbReference type="Rhea" id="RHEA-COMP:11605"/>
        <dbReference type="ChEBI" id="CHEBI:15378"/>
        <dbReference type="ChEBI" id="CHEBI:30013"/>
        <dbReference type="ChEBI" id="CHEBI:30616"/>
        <dbReference type="ChEBI" id="CHEBI:61977"/>
        <dbReference type="ChEBI" id="CHEBI:456216"/>
        <dbReference type="EC" id="2.7.11.1"/>
    </reaction>
</comment>
<proteinExistence type="predicted"/>
<evidence type="ECO:0000256" key="8">
    <source>
        <dbReference type="ARBA" id="ARBA00048679"/>
    </source>
</evidence>
<sequence>MASSSSSSPPIANPRIIETDPTGKYVRYGDILGVGYAKTVYSGFDKINGKEIAWSRIIITERMINSEDGVYTQCAEACLLKELNHESIVKFYHSWIDYKNKIVNIITELFTSVSLRHYIQNHVLVDLTAVKNWSRQILQGLHYLHNRNTPILHRDVKIENIFVNGNSGTVKLGDFGLAMLLEPGYGAIGRVGTAQYMAPEIFRGNYNQLVDIHAFGICVLQMVTGVDHLYKECKFHQQIMTKIRLGVKPEALSTVTDPLAKKFIKRCLAPAFRRPSAIDLLNDPFLAPSVAGSSTVRTNSSLMPCSVRDQVDGLLGVTENLDELIKDQVQGGVRNQNLNTGEDLNVWNLFGEKPVLDEEFFDAKQSLEDQKMPSCFGKLTKLTSFIRKF</sequence>
<evidence type="ECO:0000256" key="1">
    <source>
        <dbReference type="ARBA" id="ARBA00012513"/>
    </source>
</evidence>
<dbReference type="Gene3D" id="1.10.510.10">
    <property type="entry name" value="Transferase(Phosphotransferase) domain 1"/>
    <property type="match status" value="1"/>
</dbReference>
<dbReference type="InterPro" id="IPR000719">
    <property type="entry name" value="Prot_kinase_dom"/>
</dbReference>
<name>A0A9R0JAU9_SPIOL</name>
<evidence type="ECO:0000313" key="10">
    <source>
        <dbReference type="Proteomes" id="UP000813463"/>
    </source>
</evidence>
<evidence type="ECO:0000256" key="4">
    <source>
        <dbReference type="ARBA" id="ARBA00022741"/>
    </source>
</evidence>
<dbReference type="SUPFAM" id="SSF56112">
    <property type="entry name" value="Protein kinase-like (PK-like)"/>
    <property type="match status" value="1"/>
</dbReference>
<dbReference type="KEGG" id="soe:110803224"/>
<dbReference type="Pfam" id="PF00069">
    <property type="entry name" value="Pkinase"/>
    <property type="match status" value="1"/>
</dbReference>
<dbReference type="InterPro" id="IPR050588">
    <property type="entry name" value="WNK_Ser-Thr_kinase"/>
</dbReference>
<evidence type="ECO:0000313" key="11">
    <source>
        <dbReference type="RefSeq" id="XP_021864411.1"/>
    </source>
</evidence>
<keyword evidence="5 11" id="KW-0418">Kinase</keyword>
<dbReference type="InterPro" id="IPR008271">
    <property type="entry name" value="Ser/Thr_kinase_AS"/>
</dbReference>
<keyword evidence="3" id="KW-0808">Transferase</keyword>